<dbReference type="Proteomes" id="UP000031938">
    <property type="component" value="Unassembled WGS sequence"/>
</dbReference>
<feature type="active site" evidence="4">
    <location>
        <position position="136"/>
    </location>
</feature>
<dbReference type="PATRIC" id="fig|889306.3.peg.2073"/>
<accession>A0A0C2V9S2</accession>
<dbReference type="Pfam" id="PF00849">
    <property type="entry name" value="PseudoU_synth_2"/>
    <property type="match status" value="1"/>
</dbReference>
<dbReference type="InterPro" id="IPR020103">
    <property type="entry name" value="PsdUridine_synth_cat_dom_sf"/>
</dbReference>
<dbReference type="InterPro" id="IPR050188">
    <property type="entry name" value="RluA_PseudoU_synthase"/>
</dbReference>
<dbReference type="NCBIfam" id="TIGR00005">
    <property type="entry name" value="rluA_subfam"/>
    <property type="match status" value="1"/>
</dbReference>
<evidence type="ECO:0000313" key="9">
    <source>
        <dbReference type="Proteomes" id="UP000031938"/>
    </source>
</evidence>
<dbReference type="STRING" id="889306.KP78_20560"/>
<organism evidence="8 9">
    <name type="scientific">Jeotgalibacillus soli</name>
    <dbReference type="NCBI Taxonomy" id="889306"/>
    <lineage>
        <taxon>Bacteria</taxon>
        <taxon>Bacillati</taxon>
        <taxon>Bacillota</taxon>
        <taxon>Bacilli</taxon>
        <taxon>Bacillales</taxon>
        <taxon>Caryophanaceae</taxon>
        <taxon>Jeotgalibacillus</taxon>
    </lineage>
</organism>
<dbReference type="PROSITE" id="PS50889">
    <property type="entry name" value="S4"/>
    <property type="match status" value="1"/>
</dbReference>
<evidence type="ECO:0000256" key="2">
    <source>
        <dbReference type="ARBA" id="ARBA00010876"/>
    </source>
</evidence>
<dbReference type="PANTHER" id="PTHR21600:SF35">
    <property type="entry name" value="PSEUDOURIDINE SYNTHASE"/>
    <property type="match status" value="1"/>
</dbReference>
<keyword evidence="5" id="KW-0694">RNA-binding</keyword>
<keyword evidence="9" id="KW-1185">Reference proteome</keyword>
<evidence type="ECO:0000256" key="3">
    <source>
        <dbReference type="ARBA" id="ARBA00023235"/>
    </source>
</evidence>
<dbReference type="InterPro" id="IPR006225">
    <property type="entry name" value="PsdUridine_synth_RluC/D"/>
</dbReference>
<evidence type="ECO:0000256" key="6">
    <source>
        <dbReference type="RuleBase" id="RU362028"/>
    </source>
</evidence>
<evidence type="ECO:0000259" key="7">
    <source>
        <dbReference type="Pfam" id="PF00849"/>
    </source>
</evidence>
<keyword evidence="3 6" id="KW-0413">Isomerase</keyword>
<dbReference type="Gene3D" id="3.30.2350.10">
    <property type="entry name" value="Pseudouridine synthase"/>
    <property type="match status" value="1"/>
</dbReference>
<reference evidence="8 9" key="1">
    <citation type="submission" date="2015-01" db="EMBL/GenBank/DDBJ databases">
        <title>Genome sequencing of Jeotgalibacillus soli.</title>
        <authorList>
            <person name="Goh K.M."/>
            <person name="Chan K.-G."/>
            <person name="Yaakop A.S."/>
            <person name="Ee R."/>
            <person name="Gan H.M."/>
            <person name="Chan C.S."/>
        </authorList>
    </citation>
    <scope>NUCLEOTIDE SEQUENCE [LARGE SCALE GENOMIC DNA]</scope>
    <source>
        <strain evidence="8 9">P9</strain>
    </source>
</reference>
<dbReference type="PROSITE" id="PS01129">
    <property type="entry name" value="PSI_RLU"/>
    <property type="match status" value="1"/>
</dbReference>
<name>A0A0C2V9S2_9BACL</name>
<evidence type="ECO:0000256" key="1">
    <source>
        <dbReference type="ARBA" id="ARBA00000073"/>
    </source>
</evidence>
<gene>
    <name evidence="8" type="ORF">KP78_20560</name>
</gene>
<feature type="domain" description="Pseudouridine synthase RsuA/RluA-like" evidence="7">
    <location>
        <begin position="90"/>
        <end position="240"/>
    </location>
</feature>
<comment type="function">
    <text evidence="6">Responsible for synthesis of pseudouridine from uracil.</text>
</comment>
<dbReference type="EC" id="5.4.99.-" evidence="6"/>
<evidence type="ECO:0000256" key="5">
    <source>
        <dbReference type="PROSITE-ProRule" id="PRU00182"/>
    </source>
</evidence>
<evidence type="ECO:0000256" key="4">
    <source>
        <dbReference type="PIRSR" id="PIRSR606225-1"/>
    </source>
</evidence>
<dbReference type="InterPro" id="IPR006145">
    <property type="entry name" value="PsdUridine_synth_RsuA/RluA"/>
</dbReference>
<dbReference type="GO" id="GO:0003723">
    <property type="term" value="F:RNA binding"/>
    <property type="evidence" value="ECO:0007669"/>
    <property type="project" value="UniProtKB-KW"/>
</dbReference>
<dbReference type="GO" id="GO:0009982">
    <property type="term" value="F:pseudouridine synthase activity"/>
    <property type="evidence" value="ECO:0007669"/>
    <property type="project" value="InterPro"/>
</dbReference>
<dbReference type="PANTHER" id="PTHR21600">
    <property type="entry name" value="MITOCHONDRIAL RNA PSEUDOURIDINE SYNTHASE"/>
    <property type="match status" value="1"/>
</dbReference>
<comment type="caution">
    <text evidence="8">The sequence shown here is derived from an EMBL/GenBank/DDBJ whole genome shotgun (WGS) entry which is preliminary data.</text>
</comment>
<sequence>MSYSMQWTVNEIEESTLLRSFLQQKNISKHALTEIKFEGGRIEVNGEEATVRKILTQGDCVKITFPEEKRSNSLIGESIPLSIVYEDETVLVVNKPPYMSTIPSREHPSGSLANALIGYYDEQGLSSSVHIVTRLDRDTSGLLLVAKHSHAHHLLSQSQQKREVKRTYYAVVHGMVKPLVGSIDSPIGRKDTSIIEREIRADGQTALTHYVVEKYVNDDSLVCLRLDTGRTHQIRVHMSSIGHPLLGDDLYGGRIDRSLRQALHCAELAFIHPLTGEALLFKSELPQDMKDLLS</sequence>
<dbReference type="EMBL" id="JXRP01000017">
    <property type="protein sequence ID" value="KIL45707.1"/>
    <property type="molecule type" value="Genomic_DNA"/>
</dbReference>
<comment type="similarity">
    <text evidence="2 6">Belongs to the pseudouridine synthase RluA family.</text>
</comment>
<dbReference type="GO" id="GO:0140098">
    <property type="term" value="F:catalytic activity, acting on RNA"/>
    <property type="evidence" value="ECO:0007669"/>
    <property type="project" value="UniProtKB-ARBA"/>
</dbReference>
<dbReference type="FunFam" id="3.30.2350.10:FF:000005">
    <property type="entry name" value="Pseudouridine synthase"/>
    <property type="match status" value="1"/>
</dbReference>
<comment type="catalytic activity">
    <reaction evidence="1 6">
        <text>a uridine in RNA = a pseudouridine in RNA</text>
        <dbReference type="Rhea" id="RHEA:48348"/>
        <dbReference type="Rhea" id="RHEA-COMP:12068"/>
        <dbReference type="Rhea" id="RHEA-COMP:12069"/>
        <dbReference type="ChEBI" id="CHEBI:65314"/>
        <dbReference type="ChEBI" id="CHEBI:65315"/>
    </reaction>
</comment>
<protein>
    <recommendedName>
        <fullName evidence="6">Pseudouridine synthase</fullName>
        <ecNumber evidence="6">5.4.99.-</ecNumber>
    </recommendedName>
</protein>
<dbReference type="CDD" id="cd02869">
    <property type="entry name" value="PseudoU_synth_RluA_like"/>
    <property type="match status" value="1"/>
</dbReference>
<evidence type="ECO:0000313" key="8">
    <source>
        <dbReference type="EMBL" id="KIL45707.1"/>
    </source>
</evidence>
<dbReference type="SUPFAM" id="SSF55120">
    <property type="entry name" value="Pseudouridine synthase"/>
    <property type="match status" value="1"/>
</dbReference>
<proteinExistence type="inferred from homology"/>
<dbReference type="InterPro" id="IPR006224">
    <property type="entry name" value="PsdUridine_synth_RluA-like_CS"/>
</dbReference>
<dbReference type="AlphaFoldDB" id="A0A0C2V9S2"/>
<dbReference type="GO" id="GO:0000455">
    <property type="term" value="P:enzyme-directed rRNA pseudouridine synthesis"/>
    <property type="evidence" value="ECO:0007669"/>
    <property type="project" value="TreeGrafter"/>
</dbReference>